<keyword evidence="3" id="KW-0812">Transmembrane</keyword>
<evidence type="ECO:0000313" key="5">
    <source>
        <dbReference type="EMBL" id="KAF1945990.1"/>
    </source>
</evidence>
<dbReference type="AlphaFoldDB" id="A0A6A5T190"/>
<keyword evidence="3" id="KW-0472">Membrane</keyword>
<keyword evidence="2" id="KW-0443">Lipid metabolism</keyword>
<evidence type="ECO:0000256" key="3">
    <source>
        <dbReference type="SAM" id="Phobius"/>
    </source>
</evidence>
<feature type="transmembrane region" description="Helical" evidence="3">
    <location>
        <begin position="265"/>
        <end position="288"/>
    </location>
</feature>
<accession>A0A6A5T190</accession>
<keyword evidence="2" id="KW-0442">Lipid degradation</keyword>
<dbReference type="FunFam" id="3.40.50.1820:FF:000223">
    <property type="entry name" value="Lipase/serine esterase"/>
    <property type="match status" value="1"/>
</dbReference>
<dbReference type="PANTHER" id="PTHR12482:SF65">
    <property type="entry name" value="ESTERASE, PUTATIVE (AFU_ORTHOLOGUE AFUA_3G12320)-RELATED"/>
    <property type="match status" value="1"/>
</dbReference>
<dbReference type="GO" id="GO:0004622">
    <property type="term" value="F:phosphatidylcholine lysophospholipase activity"/>
    <property type="evidence" value="ECO:0007669"/>
    <property type="project" value="TreeGrafter"/>
</dbReference>
<dbReference type="PANTHER" id="PTHR12482">
    <property type="entry name" value="LIPASE ROG1-RELATED-RELATED"/>
    <property type="match status" value="1"/>
</dbReference>
<dbReference type="GO" id="GO:0047372">
    <property type="term" value="F:monoacylglycerol lipase activity"/>
    <property type="evidence" value="ECO:0007669"/>
    <property type="project" value="TreeGrafter"/>
</dbReference>
<sequence length="438" mass="48836">MSKASNSSGKADHLCVLVHGLWGNPSHLKFVSTSLRERFPEDKLHVLVAKRNAGSFTYDGVDTGGERVAEEVEQKLEELAESGHAIKKISVIGYSLGGLIARYAIGLLFHRGVFERVQPVNFTTFATPHLGVRTPLLGYHSHIWNVLGARTLSMSGRQLFGVDKFRDTGRPLLAVLADPESIFIRGLSQFEHRSLYANVVNDRSVTYYTAGISSTDPFVSPDDIKINYISGYDDVIVDGENPVSQKEPEEPLAFTQRLTSGTRTILGRASIVAILAVFIPIGGTLYLLNSAIQSFRSQQRIRSHEQGRTGIDYARYRIPLMINAVRQEAEDMFENANGAQGQDYLSASSEDVASRADRLDVNSMQEQRDDMALKFPTLALTQNQFNMIGALDNVGFKKHPVYIHKHRHSHAAIVVRIDKKSFDEGRIVIKHWLDNFIL</sequence>
<name>A0A6A5T190_9PLEO</name>
<dbReference type="InterPro" id="IPR044294">
    <property type="entry name" value="Lipase-like"/>
</dbReference>
<evidence type="ECO:0000259" key="4">
    <source>
        <dbReference type="Pfam" id="PF05057"/>
    </source>
</evidence>
<dbReference type="EMBL" id="ML976006">
    <property type="protein sequence ID" value="KAF1945990.1"/>
    <property type="molecule type" value="Genomic_DNA"/>
</dbReference>
<gene>
    <name evidence="5" type="ORF">EJ02DRAFT_368404</name>
</gene>
<dbReference type="GO" id="GO:0016042">
    <property type="term" value="P:lipid catabolic process"/>
    <property type="evidence" value="ECO:0007669"/>
    <property type="project" value="UniProtKB-KW"/>
</dbReference>
<proteinExistence type="inferred from homology"/>
<protein>
    <submittedName>
        <fullName evidence="5">Lipase/serine esteras-like protein</fullName>
    </submittedName>
</protein>
<dbReference type="Proteomes" id="UP000800038">
    <property type="component" value="Unassembled WGS sequence"/>
</dbReference>
<dbReference type="SUPFAM" id="SSF53474">
    <property type="entry name" value="alpha/beta-Hydrolases"/>
    <property type="match status" value="1"/>
</dbReference>
<dbReference type="GO" id="GO:0005811">
    <property type="term" value="C:lipid droplet"/>
    <property type="evidence" value="ECO:0007669"/>
    <property type="project" value="TreeGrafter"/>
</dbReference>
<keyword evidence="6" id="KW-1185">Reference proteome</keyword>
<dbReference type="Pfam" id="PF05057">
    <property type="entry name" value="DUF676"/>
    <property type="match status" value="1"/>
</dbReference>
<reference evidence="5" key="1">
    <citation type="journal article" date="2020" name="Stud. Mycol.">
        <title>101 Dothideomycetes genomes: a test case for predicting lifestyles and emergence of pathogens.</title>
        <authorList>
            <person name="Haridas S."/>
            <person name="Albert R."/>
            <person name="Binder M."/>
            <person name="Bloem J."/>
            <person name="Labutti K."/>
            <person name="Salamov A."/>
            <person name="Andreopoulos B."/>
            <person name="Baker S."/>
            <person name="Barry K."/>
            <person name="Bills G."/>
            <person name="Bluhm B."/>
            <person name="Cannon C."/>
            <person name="Castanera R."/>
            <person name="Culley D."/>
            <person name="Daum C."/>
            <person name="Ezra D."/>
            <person name="Gonzalez J."/>
            <person name="Henrissat B."/>
            <person name="Kuo A."/>
            <person name="Liang C."/>
            <person name="Lipzen A."/>
            <person name="Lutzoni F."/>
            <person name="Magnuson J."/>
            <person name="Mondo S."/>
            <person name="Nolan M."/>
            <person name="Ohm R."/>
            <person name="Pangilinan J."/>
            <person name="Park H.-J."/>
            <person name="Ramirez L."/>
            <person name="Alfaro M."/>
            <person name="Sun H."/>
            <person name="Tritt A."/>
            <person name="Yoshinaga Y."/>
            <person name="Zwiers L.-H."/>
            <person name="Turgeon B."/>
            <person name="Goodwin S."/>
            <person name="Spatafora J."/>
            <person name="Crous P."/>
            <person name="Grigoriev I."/>
        </authorList>
    </citation>
    <scope>NUCLEOTIDE SEQUENCE</scope>
    <source>
        <strain evidence="5">CBS 161.51</strain>
    </source>
</reference>
<dbReference type="InterPro" id="IPR029058">
    <property type="entry name" value="AB_hydrolase_fold"/>
</dbReference>
<dbReference type="InterPro" id="IPR007751">
    <property type="entry name" value="DUF676_lipase-like"/>
</dbReference>
<evidence type="ECO:0000256" key="2">
    <source>
        <dbReference type="ARBA" id="ARBA00022963"/>
    </source>
</evidence>
<dbReference type="Gene3D" id="3.40.50.1820">
    <property type="entry name" value="alpha/beta hydrolase"/>
    <property type="match status" value="1"/>
</dbReference>
<keyword evidence="3" id="KW-1133">Transmembrane helix</keyword>
<evidence type="ECO:0000256" key="1">
    <source>
        <dbReference type="ARBA" id="ARBA00007920"/>
    </source>
</evidence>
<feature type="domain" description="DUF676" evidence="4">
    <location>
        <begin position="10"/>
        <end position="209"/>
    </location>
</feature>
<evidence type="ECO:0000313" key="6">
    <source>
        <dbReference type="Proteomes" id="UP000800038"/>
    </source>
</evidence>
<dbReference type="OrthoDB" id="273452at2759"/>
<organism evidence="5 6">
    <name type="scientific">Clathrospora elynae</name>
    <dbReference type="NCBI Taxonomy" id="706981"/>
    <lineage>
        <taxon>Eukaryota</taxon>
        <taxon>Fungi</taxon>
        <taxon>Dikarya</taxon>
        <taxon>Ascomycota</taxon>
        <taxon>Pezizomycotina</taxon>
        <taxon>Dothideomycetes</taxon>
        <taxon>Pleosporomycetidae</taxon>
        <taxon>Pleosporales</taxon>
        <taxon>Diademaceae</taxon>
        <taxon>Clathrospora</taxon>
    </lineage>
</organism>
<comment type="similarity">
    <text evidence="1">Belongs to the putative lipase ROG1 family.</text>
</comment>